<protein>
    <recommendedName>
        <fullName evidence="2">Aminoglycoside phosphotransferase domain-containing protein</fullName>
    </recommendedName>
</protein>
<name>A0ABR3WJ46_9PEZI</name>
<dbReference type="EMBL" id="JAZHXJ010000376">
    <property type="protein sequence ID" value="KAL1862872.1"/>
    <property type="molecule type" value="Genomic_DNA"/>
</dbReference>
<gene>
    <name evidence="3" type="ORF">VTK73DRAFT_6591</name>
</gene>
<dbReference type="InterPro" id="IPR011009">
    <property type="entry name" value="Kinase-like_dom_sf"/>
</dbReference>
<keyword evidence="1" id="KW-0175">Coiled coil</keyword>
<reference evidence="3 4" key="1">
    <citation type="journal article" date="2024" name="Commun. Biol.">
        <title>Comparative genomic analysis of thermophilic fungi reveals convergent evolutionary adaptations and gene losses.</title>
        <authorList>
            <person name="Steindorff A.S."/>
            <person name="Aguilar-Pontes M.V."/>
            <person name="Robinson A.J."/>
            <person name="Andreopoulos B."/>
            <person name="LaButti K."/>
            <person name="Kuo A."/>
            <person name="Mondo S."/>
            <person name="Riley R."/>
            <person name="Otillar R."/>
            <person name="Haridas S."/>
            <person name="Lipzen A."/>
            <person name="Grimwood J."/>
            <person name="Schmutz J."/>
            <person name="Clum A."/>
            <person name="Reid I.D."/>
            <person name="Moisan M.C."/>
            <person name="Butler G."/>
            <person name="Nguyen T.T.M."/>
            <person name="Dewar K."/>
            <person name="Conant G."/>
            <person name="Drula E."/>
            <person name="Henrissat B."/>
            <person name="Hansel C."/>
            <person name="Singer S."/>
            <person name="Hutchinson M.I."/>
            <person name="de Vries R.P."/>
            <person name="Natvig D.O."/>
            <person name="Powell A.J."/>
            <person name="Tsang A."/>
            <person name="Grigoriev I.V."/>
        </authorList>
    </citation>
    <scope>NUCLEOTIDE SEQUENCE [LARGE SCALE GENOMIC DNA]</scope>
    <source>
        <strain evidence="3 4">ATCC 24622</strain>
    </source>
</reference>
<evidence type="ECO:0000313" key="3">
    <source>
        <dbReference type="EMBL" id="KAL1862872.1"/>
    </source>
</evidence>
<keyword evidence="4" id="KW-1185">Reference proteome</keyword>
<dbReference type="InterPro" id="IPR002575">
    <property type="entry name" value="Aminoglycoside_PTrfase"/>
</dbReference>
<evidence type="ECO:0000259" key="2">
    <source>
        <dbReference type="Pfam" id="PF01636"/>
    </source>
</evidence>
<feature type="domain" description="Aminoglycoside phosphotransferase" evidence="2">
    <location>
        <begin position="120"/>
        <end position="360"/>
    </location>
</feature>
<comment type="caution">
    <text evidence="3">The sequence shown here is derived from an EMBL/GenBank/DDBJ whole genome shotgun (WGS) entry which is preliminary data.</text>
</comment>
<organism evidence="3 4">
    <name type="scientific">Phialemonium thermophilum</name>
    <dbReference type="NCBI Taxonomy" id="223376"/>
    <lineage>
        <taxon>Eukaryota</taxon>
        <taxon>Fungi</taxon>
        <taxon>Dikarya</taxon>
        <taxon>Ascomycota</taxon>
        <taxon>Pezizomycotina</taxon>
        <taxon>Sordariomycetes</taxon>
        <taxon>Sordariomycetidae</taxon>
        <taxon>Cephalothecales</taxon>
        <taxon>Cephalothecaceae</taxon>
        <taxon>Phialemonium</taxon>
    </lineage>
</organism>
<dbReference type="Proteomes" id="UP001586593">
    <property type="component" value="Unassembled WGS sequence"/>
</dbReference>
<dbReference type="PANTHER" id="PTHR21310">
    <property type="entry name" value="AMINOGLYCOSIDE PHOSPHOTRANSFERASE-RELATED-RELATED"/>
    <property type="match status" value="1"/>
</dbReference>
<dbReference type="PANTHER" id="PTHR21310:SF37">
    <property type="entry name" value="AMINOGLYCOSIDE PHOSPHOTRANSFERASE DOMAIN-CONTAINING PROTEIN"/>
    <property type="match status" value="1"/>
</dbReference>
<proteinExistence type="predicted"/>
<evidence type="ECO:0000313" key="4">
    <source>
        <dbReference type="Proteomes" id="UP001586593"/>
    </source>
</evidence>
<dbReference type="SUPFAM" id="SSF56112">
    <property type="entry name" value="Protein kinase-like (PK-like)"/>
    <property type="match status" value="1"/>
</dbReference>
<accession>A0ABR3WJ46</accession>
<evidence type="ECO:0000256" key="1">
    <source>
        <dbReference type="SAM" id="Coils"/>
    </source>
</evidence>
<feature type="coiled-coil region" evidence="1">
    <location>
        <begin position="500"/>
        <end position="538"/>
    </location>
</feature>
<sequence length="542" mass="63243">MLSLPLRSFFLSWSRFLARIRRLWRSCLAFLLTRGYPSPFDLRPLTDRERRLRVERFIDSVDTSAICALASKCNGDLPCSVRCWRKGSFNVCFILDFPDGSTRLVRLPIRPAVYDAWGKVLSEVYTMQYVRDHTDIPVPRIYAYGRGRLLRDASTLLPYIVLEYVEGLPLTKKMLRDAAPDRRRRFLEELVDTFAQLRRLEFPRGGSLMPSASAGIQARIRSLMFPRSEFCTPRLTTTPQNAPRIVGAFSLRKNEFQVDGYMVPRVTSTTARAFLEEQYNLLHCMWRMPVQELGRAEAEREEFALHALGLNEAQKTFGITDTADSSGDTFCLIHPDLRVDNIIVDEELRIRGIIDWEFSVTVPHHAFLPPTWATGHSSGSFDSKGHIAAEFMDVLLSRRHLSPSHDLLAREWDFGDDFRLPMGYILQDPSDLVLLFYKRIYPKLYDEPRDKVVPVFFQRSENKQLREVVERRLRASERYTQYLKDNNLFEGTEEPEWQELREWTKEAQKQLQELREWSKKTQDDIARLEKERAAFRGREKQA</sequence>
<dbReference type="Pfam" id="PF01636">
    <property type="entry name" value="APH"/>
    <property type="match status" value="1"/>
</dbReference>
<dbReference type="InterPro" id="IPR051678">
    <property type="entry name" value="AGP_Transferase"/>
</dbReference>
<dbReference type="Gene3D" id="3.90.1200.10">
    <property type="match status" value="1"/>
</dbReference>